<evidence type="ECO:0000313" key="2">
    <source>
        <dbReference type="Proteomes" id="UP000799291"/>
    </source>
</evidence>
<dbReference type="EMBL" id="MU005578">
    <property type="protein sequence ID" value="KAF2685637.1"/>
    <property type="molecule type" value="Genomic_DNA"/>
</dbReference>
<reference evidence="1" key="1">
    <citation type="journal article" date="2020" name="Stud. Mycol.">
        <title>101 Dothideomycetes genomes: a test case for predicting lifestyles and emergence of pathogens.</title>
        <authorList>
            <person name="Haridas S."/>
            <person name="Albert R."/>
            <person name="Binder M."/>
            <person name="Bloem J."/>
            <person name="Labutti K."/>
            <person name="Salamov A."/>
            <person name="Andreopoulos B."/>
            <person name="Baker S."/>
            <person name="Barry K."/>
            <person name="Bills G."/>
            <person name="Bluhm B."/>
            <person name="Cannon C."/>
            <person name="Castanera R."/>
            <person name="Culley D."/>
            <person name="Daum C."/>
            <person name="Ezra D."/>
            <person name="Gonzalez J."/>
            <person name="Henrissat B."/>
            <person name="Kuo A."/>
            <person name="Liang C."/>
            <person name="Lipzen A."/>
            <person name="Lutzoni F."/>
            <person name="Magnuson J."/>
            <person name="Mondo S."/>
            <person name="Nolan M."/>
            <person name="Ohm R."/>
            <person name="Pangilinan J."/>
            <person name="Park H.-J."/>
            <person name="Ramirez L."/>
            <person name="Alfaro M."/>
            <person name="Sun H."/>
            <person name="Tritt A."/>
            <person name="Yoshinaga Y."/>
            <person name="Zwiers L.-H."/>
            <person name="Turgeon B."/>
            <person name="Goodwin S."/>
            <person name="Spatafora J."/>
            <person name="Crous P."/>
            <person name="Grigoriev I."/>
        </authorList>
    </citation>
    <scope>NUCLEOTIDE SEQUENCE</scope>
    <source>
        <strain evidence="1">CBS 122367</strain>
    </source>
</reference>
<keyword evidence="2" id="KW-1185">Reference proteome</keyword>
<accession>A0A6G1J537</accession>
<dbReference type="AlphaFoldDB" id="A0A6G1J537"/>
<evidence type="ECO:0000313" key="1">
    <source>
        <dbReference type="EMBL" id="KAF2685637.1"/>
    </source>
</evidence>
<organism evidence="1 2">
    <name type="scientific">Lentithecium fluviatile CBS 122367</name>
    <dbReference type="NCBI Taxonomy" id="1168545"/>
    <lineage>
        <taxon>Eukaryota</taxon>
        <taxon>Fungi</taxon>
        <taxon>Dikarya</taxon>
        <taxon>Ascomycota</taxon>
        <taxon>Pezizomycotina</taxon>
        <taxon>Dothideomycetes</taxon>
        <taxon>Pleosporomycetidae</taxon>
        <taxon>Pleosporales</taxon>
        <taxon>Massarineae</taxon>
        <taxon>Lentitheciaceae</taxon>
        <taxon>Lentithecium</taxon>
    </lineage>
</organism>
<sequence length="246" mass="28079">MGAGDTRRTKVERLSTLWKSALRDDGTTVCAFRLPNMRDRYLSVQAFYKEQAGDFRSVIDRDYPEVRQSPFTGFYGKRVTGTEWVWDGVLLKTSGQQALPVEAFGNCKRTESGIWQYWSEAFQTFNQPCDRVGGCQDYRNWVRQGSEASSVVCGCEEKWYRRCTMGKGKKVNPSRLFEFEDPKLPPLNSLRVYTTGPDNGRATICLKSGTSESDSISLFSDDARERAATPVLEWVREQVRIHEYGT</sequence>
<gene>
    <name evidence="1" type="ORF">K458DRAFT_15322</name>
</gene>
<name>A0A6G1J537_9PLEO</name>
<proteinExistence type="predicted"/>
<dbReference type="Proteomes" id="UP000799291">
    <property type="component" value="Unassembled WGS sequence"/>
</dbReference>
<protein>
    <submittedName>
        <fullName evidence="1">Uncharacterized protein</fullName>
    </submittedName>
</protein>